<dbReference type="AlphaFoldDB" id="A0A1Y2IAT2"/>
<reference evidence="2 3" key="1">
    <citation type="journal article" date="2015" name="Biotechnol. Biofuels">
        <title>Enhanced degradation of softwood versus hardwood by the white-rot fungus Pycnoporus coccineus.</title>
        <authorList>
            <person name="Couturier M."/>
            <person name="Navarro D."/>
            <person name="Chevret D."/>
            <person name="Henrissat B."/>
            <person name="Piumi F."/>
            <person name="Ruiz-Duenas F.J."/>
            <person name="Martinez A.T."/>
            <person name="Grigoriev I.V."/>
            <person name="Riley R."/>
            <person name="Lipzen A."/>
            <person name="Berrin J.G."/>
            <person name="Master E.R."/>
            <person name="Rosso M.N."/>
        </authorList>
    </citation>
    <scope>NUCLEOTIDE SEQUENCE [LARGE SCALE GENOMIC DNA]</scope>
    <source>
        <strain evidence="2 3">BRFM310</strain>
    </source>
</reference>
<keyword evidence="3" id="KW-1185">Reference proteome</keyword>
<feature type="compositionally biased region" description="Basic residues" evidence="1">
    <location>
        <begin position="71"/>
        <end position="83"/>
    </location>
</feature>
<dbReference type="Proteomes" id="UP000193067">
    <property type="component" value="Unassembled WGS sequence"/>
</dbReference>
<gene>
    <name evidence="2" type="ORF">PYCCODRAFT_1014738</name>
</gene>
<dbReference type="EMBL" id="KZ084140">
    <property type="protein sequence ID" value="OSC98258.1"/>
    <property type="molecule type" value="Genomic_DNA"/>
</dbReference>
<accession>A0A1Y2IAT2</accession>
<name>A0A1Y2IAT2_TRAC3</name>
<evidence type="ECO:0000313" key="2">
    <source>
        <dbReference type="EMBL" id="OSC98258.1"/>
    </source>
</evidence>
<sequence length="213" mass="23493">MYGRLLFELGRVRLCPPTLLAKTDIVQFTPYIAQPARRPSPPRRTWNHICTGHSCPSNPSLECPRATSHPIQRRAQIRHKTQRTTRPSRAPKYLPRSSDDTGRPVNAPRSVTSDLRARRQAGKQAGKRYWHFAGTARLGRSQAAAHHPARARARAGRLTLTCLPARSRGTYCTYVLLSGCGAGAHAVAWGERTGVCVHDGLTCAKHCQCTSTP</sequence>
<organism evidence="2 3">
    <name type="scientific">Trametes coccinea (strain BRFM310)</name>
    <name type="common">Pycnoporus coccineus</name>
    <dbReference type="NCBI Taxonomy" id="1353009"/>
    <lineage>
        <taxon>Eukaryota</taxon>
        <taxon>Fungi</taxon>
        <taxon>Dikarya</taxon>
        <taxon>Basidiomycota</taxon>
        <taxon>Agaricomycotina</taxon>
        <taxon>Agaricomycetes</taxon>
        <taxon>Polyporales</taxon>
        <taxon>Polyporaceae</taxon>
        <taxon>Trametes</taxon>
    </lineage>
</organism>
<evidence type="ECO:0000313" key="3">
    <source>
        <dbReference type="Proteomes" id="UP000193067"/>
    </source>
</evidence>
<protein>
    <submittedName>
        <fullName evidence="2">Uncharacterized protein</fullName>
    </submittedName>
</protein>
<evidence type="ECO:0000256" key="1">
    <source>
        <dbReference type="SAM" id="MobiDB-lite"/>
    </source>
</evidence>
<proteinExistence type="predicted"/>
<feature type="region of interest" description="Disordered" evidence="1">
    <location>
        <begin position="57"/>
        <end position="125"/>
    </location>
</feature>